<evidence type="ECO:0000313" key="9">
    <source>
        <dbReference type="EMBL" id="KAF2138249.1"/>
    </source>
</evidence>
<evidence type="ECO:0008006" key="11">
    <source>
        <dbReference type="Google" id="ProtNLM"/>
    </source>
</evidence>
<dbReference type="Pfam" id="PF00067">
    <property type="entry name" value="p450"/>
    <property type="match status" value="1"/>
</dbReference>
<dbReference type="GO" id="GO:0016705">
    <property type="term" value="F:oxidoreductase activity, acting on paired donors, with incorporation or reduction of molecular oxygen"/>
    <property type="evidence" value="ECO:0007669"/>
    <property type="project" value="InterPro"/>
</dbReference>
<evidence type="ECO:0000256" key="8">
    <source>
        <dbReference type="SAM" id="Phobius"/>
    </source>
</evidence>
<dbReference type="PANTHER" id="PTHR24305:SF187">
    <property type="entry name" value="P450, PUTATIVE (EUROFUNG)-RELATED"/>
    <property type="match status" value="1"/>
</dbReference>
<gene>
    <name evidence="9" type="ORF">K452DRAFT_256367</name>
</gene>
<dbReference type="GO" id="GO:0004497">
    <property type="term" value="F:monooxygenase activity"/>
    <property type="evidence" value="ECO:0007669"/>
    <property type="project" value="UniProtKB-KW"/>
</dbReference>
<evidence type="ECO:0000256" key="3">
    <source>
        <dbReference type="ARBA" id="ARBA00022723"/>
    </source>
</evidence>
<dbReference type="CDD" id="cd11061">
    <property type="entry name" value="CYP67-like"/>
    <property type="match status" value="1"/>
</dbReference>
<dbReference type="PANTHER" id="PTHR24305">
    <property type="entry name" value="CYTOCHROME P450"/>
    <property type="match status" value="1"/>
</dbReference>
<dbReference type="OrthoDB" id="6692864at2759"/>
<dbReference type="Gene3D" id="1.10.630.10">
    <property type="entry name" value="Cytochrome P450"/>
    <property type="match status" value="1"/>
</dbReference>
<dbReference type="RefSeq" id="XP_033393962.1">
    <property type="nucleotide sequence ID" value="XM_033538398.1"/>
</dbReference>
<evidence type="ECO:0000256" key="6">
    <source>
        <dbReference type="ARBA" id="ARBA00023033"/>
    </source>
</evidence>
<dbReference type="Proteomes" id="UP000799438">
    <property type="component" value="Unassembled WGS sequence"/>
</dbReference>
<keyword evidence="4" id="KW-0560">Oxidoreductase</keyword>
<evidence type="ECO:0000256" key="7">
    <source>
        <dbReference type="PIRSR" id="PIRSR602401-1"/>
    </source>
</evidence>
<dbReference type="InterPro" id="IPR050121">
    <property type="entry name" value="Cytochrome_P450_monoxygenase"/>
</dbReference>
<dbReference type="InterPro" id="IPR036396">
    <property type="entry name" value="Cyt_P450_sf"/>
</dbReference>
<comment type="cofactor">
    <cofactor evidence="1 7">
        <name>heme</name>
        <dbReference type="ChEBI" id="CHEBI:30413"/>
    </cofactor>
</comment>
<accession>A0A6A6B238</accession>
<dbReference type="EMBL" id="ML995497">
    <property type="protein sequence ID" value="KAF2138249.1"/>
    <property type="molecule type" value="Genomic_DNA"/>
</dbReference>
<feature type="transmembrane region" description="Helical" evidence="8">
    <location>
        <begin position="67"/>
        <end position="87"/>
    </location>
</feature>
<dbReference type="PRINTS" id="PR00385">
    <property type="entry name" value="P450"/>
</dbReference>
<keyword evidence="5 7" id="KW-0408">Iron</keyword>
<dbReference type="GO" id="GO:0005506">
    <property type="term" value="F:iron ion binding"/>
    <property type="evidence" value="ECO:0007669"/>
    <property type="project" value="InterPro"/>
</dbReference>
<dbReference type="SUPFAM" id="SSF48264">
    <property type="entry name" value="Cytochrome P450"/>
    <property type="match status" value="1"/>
</dbReference>
<dbReference type="InterPro" id="IPR002401">
    <property type="entry name" value="Cyt_P450_E_grp-I"/>
</dbReference>
<dbReference type="InterPro" id="IPR001128">
    <property type="entry name" value="Cyt_P450"/>
</dbReference>
<dbReference type="PRINTS" id="PR00463">
    <property type="entry name" value="EP450I"/>
</dbReference>
<keyword evidence="8" id="KW-0472">Membrane</keyword>
<feature type="transmembrane region" description="Helical" evidence="8">
    <location>
        <begin position="40"/>
        <end position="61"/>
    </location>
</feature>
<keyword evidence="7" id="KW-0349">Heme</keyword>
<dbReference type="GO" id="GO:0020037">
    <property type="term" value="F:heme binding"/>
    <property type="evidence" value="ECO:0007669"/>
    <property type="project" value="InterPro"/>
</dbReference>
<keyword evidence="10" id="KW-1185">Reference proteome</keyword>
<evidence type="ECO:0000256" key="1">
    <source>
        <dbReference type="ARBA" id="ARBA00001971"/>
    </source>
</evidence>
<feature type="binding site" description="axial binding residue" evidence="7">
    <location>
        <position position="482"/>
    </location>
    <ligand>
        <name>heme</name>
        <dbReference type="ChEBI" id="CHEBI:30413"/>
    </ligand>
    <ligandPart>
        <name>Fe</name>
        <dbReference type="ChEBI" id="CHEBI:18248"/>
    </ligandPart>
</feature>
<dbReference type="GeneID" id="54295894"/>
<keyword evidence="8" id="KW-1133">Transmembrane helix</keyword>
<comment type="similarity">
    <text evidence="2">Belongs to the cytochrome P450 family.</text>
</comment>
<sequence length="541" mass="60403">MTPLQGPSLAGLTVAACLSGVLLHHCVFIRIELENYPCSIAGVFLIVHLLLFVLLYSSPVYMDADLYTASSLTSSVCLGLYASIMVYRAFYHALSRFPGPYSAKLTKFWSVGKAYSSNFRWHQVCKELHNKYGDYVRVGPRELSVIDPEAIVPILNLSLKGPFYGSLEKSIHTTRDAAFHKARRKVWDNAFKESLPDYGIRIEKFTNSFVSRVRDGEGQPMDINELATYFSYDVMSALAFGEALGFVDGCSSELAKKVINGIRSGLNAIGMMVHVPYIMTAVEVFSKLPGPNPMKNYNNWSKENVVRRKKMKNPKPDIMGHLIKNTKPGGEGDALLDAESRLIIGAGSETTATAISLAFTYLALNPSYIDKLREESGSANDCSGKFFLYPLPVLDSIVNEVLRLHPPITFGSQRVTSSKGLRIGHTWIPPETVVAIPPCVIGRDPRNYVSPNDFIPERWTTRPDLLLNRGAFIPFSMGRYSCPGKTLAMMELRSVISRVIREFDVFFPEGQEWSQEKLTAEIKDHFTTQVPRVDVIFRRAA</sequence>
<keyword evidence="3 7" id="KW-0479">Metal-binding</keyword>
<evidence type="ECO:0000256" key="2">
    <source>
        <dbReference type="ARBA" id="ARBA00010617"/>
    </source>
</evidence>
<reference evidence="9" key="1">
    <citation type="journal article" date="2020" name="Stud. Mycol.">
        <title>101 Dothideomycetes genomes: a test case for predicting lifestyles and emergence of pathogens.</title>
        <authorList>
            <person name="Haridas S."/>
            <person name="Albert R."/>
            <person name="Binder M."/>
            <person name="Bloem J."/>
            <person name="Labutti K."/>
            <person name="Salamov A."/>
            <person name="Andreopoulos B."/>
            <person name="Baker S."/>
            <person name="Barry K."/>
            <person name="Bills G."/>
            <person name="Bluhm B."/>
            <person name="Cannon C."/>
            <person name="Castanera R."/>
            <person name="Culley D."/>
            <person name="Daum C."/>
            <person name="Ezra D."/>
            <person name="Gonzalez J."/>
            <person name="Henrissat B."/>
            <person name="Kuo A."/>
            <person name="Liang C."/>
            <person name="Lipzen A."/>
            <person name="Lutzoni F."/>
            <person name="Magnuson J."/>
            <person name="Mondo S."/>
            <person name="Nolan M."/>
            <person name="Ohm R."/>
            <person name="Pangilinan J."/>
            <person name="Park H.-J."/>
            <person name="Ramirez L."/>
            <person name="Alfaro M."/>
            <person name="Sun H."/>
            <person name="Tritt A."/>
            <person name="Yoshinaga Y."/>
            <person name="Zwiers L.-H."/>
            <person name="Turgeon B."/>
            <person name="Goodwin S."/>
            <person name="Spatafora J."/>
            <person name="Crous P."/>
            <person name="Grigoriev I."/>
        </authorList>
    </citation>
    <scope>NUCLEOTIDE SEQUENCE</scope>
    <source>
        <strain evidence="9">CBS 121167</strain>
    </source>
</reference>
<evidence type="ECO:0000313" key="10">
    <source>
        <dbReference type="Proteomes" id="UP000799438"/>
    </source>
</evidence>
<organism evidence="9 10">
    <name type="scientific">Aplosporella prunicola CBS 121167</name>
    <dbReference type="NCBI Taxonomy" id="1176127"/>
    <lineage>
        <taxon>Eukaryota</taxon>
        <taxon>Fungi</taxon>
        <taxon>Dikarya</taxon>
        <taxon>Ascomycota</taxon>
        <taxon>Pezizomycotina</taxon>
        <taxon>Dothideomycetes</taxon>
        <taxon>Dothideomycetes incertae sedis</taxon>
        <taxon>Botryosphaeriales</taxon>
        <taxon>Aplosporellaceae</taxon>
        <taxon>Aplosporella</taxon>
    </lineage>
</organism>
<evidence type="ECO:0000256" key="5">
    <source>
        <dbReference type="ARBA" id="ARBA00023004"/>
    </source>
</evidence>
<name>A0A6A6B238_9PEZI</name>
<evidence type="ECO:0000256" key="4">
    <source>
        <dbReference type="ARBA" id="ARBA00023002"/>
    </source>
</evidence>
<dbReference type="AlphaFoldDB" id="A0A6A6B238"/>
<protein>
    <recommendedName>
        <fullName evidence="11">Cytochrome P450</fullName>
    </recommendedName>
</protein>
<keyword evidence="6" id="KW-0503">Monooxygenase</keyword>
<feature type="transmembrane region" description="Helical" evidence="8">
    <location>
        <begin position="6"/>
        <end position="28"/>
    </location>
</feature>
<proteinExistence type="inferred from homology"/>
<keyword evidence="8" id="KW-0812">Transmembrane</keyword>